<name>A0A133VQM9_9EURY</name>
<reference evidence="1 2" key="1">
    <citation type="journal article" date="2016" name="Sci. Rep.">
        <title>Metabolic traits of an uncultured archaeal lineage -MSBL1- from brine pools of the Red Sea.</title>
        <authorList>
            <person name="Mwirichia R."/>
            <person name="Alam I."/>
            <person name="Rashid M."/>
            <person name="Vinu M."/>
            <person name="Ba-Alawi W."/>
            <person name="Anthony Kamau A."/>
            <person name="Kamanda Ngugi D."/>
            <person name="Goker M."/>
            <person name="Klenk H.P."/>
            <person name="Bajic V."/>
            <person name="Stingl U."/>
        </authorList>
    </citation>
    <scope>NUCLEOTIDE SEQUENCE [LARGE SCALE GENOMIC DNA]</scope>
    <source>
        <strain evidence="1">SCGC-AAA382N08</strain>
    </source>
</reference>
<evidence type="ECO:0000313" key="1">
    <source>
        <dbReference type="EMBL" id="KXB08755.1"/>
    </source>
</evidence>
<dbReference type="EMBL" id="LHYJ01000003">
    <property type="protein sequence ID" value="KXB08755.1"/>
    <property type="molecule type" value="Genomic_DNA"/>
</dbReference>
<organism evidence="1 2">
    <name type="scientific">candidate division MSBL1 archaeon SCGC-AAA382N08</name>
    <dbReference type="NCBI Taxonomy" id="1698285"/>
    <lineage>
        <taxon>Archaea</taxon>
        <taxon>Methanobacteriati</taxon>
        <taxon>Methanobacteriota</taxon>
        <taxon>candidate division MSBL1</taxon>
    </lineage>
</organism>
<protein>
    <submittedName>
        <fullName evidence="1">Uncharacterized protein</fullName>
    </submittedName>
</protein>
<comment type="caution">
    <text evidence="1">The sequence shown here is derived from an EMBL/GenBank/DDBJ whole genome shotgun (WGS) entry which is preliminary data.</text>
</comment>
<dbReference type="AlphaFoldDB" id="A0A133VQM9"/>
<gene>
    <name evidence="1" type="ORF">AKJ56_00370</name>
</gene>
<keyword evidence="2" id="KW-1185">Reference proteome</keyword>
<sequence length="89" mass="10450">MSEVEEIDKKVYEECEDFFGHKLPFNAITLASKAGRRKERQRVIEMLEEEIRKLNGLYENLPDGHKQKAEIDSNMVTLRDLKQKLKGEN</sequence>
<evidence type="ECO:0000313" key="2">
    <source>
        <dbReference type="Proteomes" id="UP000070175"/>
    </source>
</evidence>
<dbReference type="Proteomes" id="UP000070175">
    <property type="component" value="Unassembled WGS sequence"/>
</dbReference>
<proteinExistence type="predicted"/>
<accession>A0A133VQM9</accession>